<dbReference type="STRING" id="410072.ERS852525_00588"/>
<gene>
    <name evidence="6" type="primary">cobK</name>
    <name evidence="5" type="ORF">comes_07300</name>
    <name evidence="4" type="ORF">ERS852481_01853</name>
    <name evidence="6" type="ORF">HUU93_04980</name>
</gene>
<dbReference type="PaxDb" id="410072-ERS852525_00588"/>
<dbReference type="PROSITE" id="PS51014">
    <property type="entry name" value="COBK_CBIJ"/>
    <property type="match status" value="1"/>
</dbReference>
<dbReference type="EMBL" id="CYZK01000011">
    <property type="protein sequence ID" value="CUO33577.1"/>
    <property type="molecule type" value="Genomic_DNA"/>
</dbReference>
<reference evidence="6 8" key="2">
    <citation type="submission" date="2020-04" db="EMBL/GenBank/DDBJ databases">
        <authorList>
            <person name="Pieper L."/>
        </authorList>
    </citation>
    <scope>NUCLEOTIDE SEQUENCE [LARGE SCALE GENOMIC DNA]</scope>
    <source>
        <strain evidence="6 8">F22</strain>
    </source>
</reference>
<protein>
    <submittedName>
        <fullName evidence="5">Cobalt-precorrin-6A/precorrin-6x reductase</fullName>
    </submittedName>
    <submittedName>
        <fullName evidence="6">Precorrin-6A reductase</fullName>
        <ecNumber evidence="6">1.3.1.54</ecNumber>
    </submittedName>
</protein>
<dbReference type="GO" id="GO:0016994">
    <property type="term" value="F:precorrin-6A reductase activity"/>
    <property type="evidence" value="ECO:0007669"/>
    <property type="project" value="UniProtKB-EC"/>
</dbReference>
<evidence type="ECO:0000256" key="1">
    <source>
        <dbReference type="ARBA" id="ARBA00004953"/>
    </source>
</evidence>
<evidence type="ECO:0000313" key="7">
    <source>
        <dbReference type="Proteomes" id="UP000095362"/>
    </source>
</evidence>
<evidence type="ECO:0000313" key="6">
    <source>
        <dbReference type="EMBL" id="NUN85964.1"/>
    </source>
</evidence>
<dbReference type="Proteomes" id="UP000095362">
    <property type="component" value="Unassembled WGS sequence"/>
</dbReference>
<evidence type="ECO:0000256" key="2">
    <source>
        <dbReference type="ARBA" id="ARBA00022573"/>
    </source>
</evidence>
<dbReference type="EMBL" id="BSCI01000003">
    <property type="protein sequence ID" value="GLG86185.1"/>
    <property type="molecule type" value="Genomic_DNA"/>
</dbReference>
<sequence>MKRILIFSGTTEGRRITEFLDGRNVKVYVSAATEYGKECTGEHENAEVFFGRMDQKQMTEMIKEKQIDLVIDATHPFAQLVTGEIRRACEISGVQYLRCLREKMEAVPDEADRVIWAQSVEDAVEYLQNTEGKILITTGSKELIKYTKLTEYKERCFARVLSTEQAVMESVALGFEGKHLIAMQGPFSKEMNVATIHQTGAKYFVTKESGKAGGFGEKVQAAKETGAVLVAVGRPKETGRTFSEVCKWLEKNL</sequence>
<dbReference type="RefSeq" id="WP_055246534.1">
    <property type="nucleotide sequence ID" value="NZ_BSCI01000003.1"/>
</dbReference>
<dbReference type="GO" id="GO:0009236">
    <property type="term" value="P:cobalamin biosynthetic process"/>
    <property type="evidence" value="ECO:0007669"/>
    <property type="project" value="UniProtKB-UniPathway"/>
</dbReference>
<evidence type="ECO:0000313" key="8">
    <source>
        <dbReference type="Proteomes" id="UP000554488"/>
    </source>
</evidence>
<dbReference type="PANTHER" id="PTHR36925">
    <property type="entry name" value="COBALT-PRECORRIN-6A REDUCTASE"/>
    <property type="match status" value="1"/>
</dbReference>
<evidence type="ECO:0000313" key="5">
    <source>
        <dbReference type="EMBL" id="GLG86185.1"/>
    </source>
</evidence>
<reference evidence="4 7" key="1">
    <citation type="submission" date="2015-09" db="EMBL/GenBank/DDBJ databases">
        <authorList>
            <consortium name="Pathogen Informatics"/>
        </authorList>
    </citation>
    <scope>NUCLEOTIDE SEQUENCE [LARGE SCALE GENOMIC DNA]</scope>
    <source>
        <strain evidence="4 7">2789STDY5834866</strain>
    </source>
</reference>
<dbReference type="NCBIfam" id="TIGR00715">
    <property type="entry name" value="precor6x_red"/>
    <property type="match status" value="1"/>
</dbReference>
<dbReference type="EC" id="1.3.1.54" evidence="6"/>
<accession>A0A173WDH3</accession>
<name>A0A173WDH3_9FIRM</name>
<dbReference type="Pfam" id="PF02571">
    <property type="entry name" value="CbiJ"/>
    <property type="match status" value="1"/>
</dbReference>
<reference evidence="5" key="4">
    <citation type="submission" date="2022-09" db="EMBL/GenBank/DDBJ databases">
        <title>Draft genome sequence of Coprococcus comes strain 31264.</title>
        <authorList>
            <person name="Atsushi H."/>
            <person name="Moriya O."/>
            <person name="Mitsuo S."/>
        </authorList>
    </citation>
    <scope>NUCLEOTIDE SEQUENCE</scope>
    <source>
        <strain evidence="5">JCM 31264</strain>
    </source>
</reference>
<dbReference type="AlphaFoldDB" id="A0A173WDH3"/>
<dbReference type="Proteomes" id="UP001145109">
    <property type="component" value="Unassembled WGS sequence"/>
</dbReference>
<keyword evidence="2" id="KW-0169">Cobalamin biosynthesis</keyword>
<dbReference type="PANTHER" id="PTHR36925:SF1">
    <property type="entry name" value="COBALT-PRECORRIN-6A REDUCTASE"/>
    <property type="match status" value="1"/>
</dbReference>
<evidence type="ECO:0000313" key="4">
    <source>
        <dbReference type="EMBL" id="CUO33577.1"/>
    </source>
</evidence>
<keyword evidence="3 6" id="KW-0560">Oxidoreductase</keyword>
<dbReference type="InterPro" id="IPR003723">
    <property type="entry name" value="Precorrin-6x_reduct"/>
</dbReference>
<dbReference type="EMBL" id="JABWDC010000013">
    <property type="protein sequence ID" value="NUN85964.1"/>
    <property type="molecule type" value="Genomic_DNA"/>
</dbReference>
<reference evidence="5" key="5">
    <citation type="submission" date="2022-11" db="EMBL/GenBank/DDBJ databases">
        <title>Draft genome sequence of Coprococcus comes strain 31264.</title>
        <authorList>
            <person name="Hisatomi A."/>
            <person name="Ohkuma M."/>
            <person name="Sakamoto M."/>
        </authorList>
    </citation>
    <scope>NUCLEOTIDE SEQUENCE</scope>
    <source>
        <strain evidence="5">JCM 31264</strain>
    </source>
</reference>
<organism evidence="6 8">
    <name type="scientific">Coprococcus comes</name>
    <dbReference type="NCBI Taxonomy" id="410072"/>
    <lineage>
        <taxon>Bacteria</taxon>
        <taxon>Bacillati</taxon>
        <taxon>Bacillota</taxon>
        <taxon>Clostridia</taxon>
        <taxon>Lachnospirales</taxon>
        <taxon>Lachnospiraceae</taxon>
        <taxon>Coprococcus</taxon>
    </lineage>
</organism>
<evidence type="ECO:0000256" key="3">
    <source>
        <dbReference type="ARBA" id="ARBA00023002"/>
    </source>
</evidence>
<comment type="pathway">
    <text evidence="1">Cofactor biosynthesis; adenosylcobalamin biosynthesis.</text>
</comment>
<dbReference type="Proteomes" id="UP000554488">
    <property type="component" value="Unassembled WGS sequence"/>
</dbReference>
<dbReference type="UniPathway" id="UPA00148"/>
<proteinExistence type="predicted"/>
<reference evidence="6 8" key="3">
    <citation type="submission" date="2020-07" db="EMBL/GenBank/DDBJ databases">
        <title>Bacterial metabolism rescues the inhibition of intestinal drug absorption by food and drug additives.</title>
        <authorList>
            <person name="Zou L."/>
            <person name="Spanogiannopoulos P."/>
            <person name="Chien H.-C."/>
            <person name="Pieper L.M."/>
            <person name="Cai W."/>
            <person name="Khuri N."/>
            <person name="Pottel J."/>
            <person name="Vora B."/>
            <person name="Ni Z."/>
            <person name="Tsakalozou E."/>
            <person name="Zhang W."/>
            <person name="Shoichet B.K."/>
            <person name="Giacomini K.M."/>
            <person name="Turnbaugh P.J."/>
        </authorList>
    </citation>
    <scope>NUCLEOTIDE SEQUENCE [LARGE SCALE GENOMIC DNA]</scope>
    <source>
        <strain evidence="6 8">F22</strain>
    </source>
</reference>